<dbReference type="Pfam" id="PF00059">
    <property type="entry name" value="Lectin_C"/>
    <property type="match status" value="1"/>
</dbReference>
<dbReference type="PROSITE" id="PS50041">
    <property type="entry name" value="C_TYPE_LECTIN_2"/>
    <property type="match status" value="1"/>
</dbReference>
<dbReference type="InParanoid" id="A0A2I4C9B5"/>
<organism evidence="2 3">
    <name type="scientific">Austrofundulus limnaeus</name>
    <name type="common">Annual killifish</name>
    <dbReference type="NCBI Taxonomy" id="52670"/>
    <lineage>
        <taxon>Eukaryota</taxon>
        <taxon>Metazoa</taxon>
        <taxon>Chordata</taxon>
        <taxon>Craniata</taxon>
        <taxon>Vertebrata</taxon>
        <taxon>Euteleostomi</taxon>
        <taxon>Actinopterygii</taxon>
        <taxon>Neopterygii</taxon>
        <taxon>Teleostei</taxon>
        <taxon>Neoteleostei</taxon>
        <taxon>Acanthomorphata</taxon>
        <taxon>Ovalentaria</taxon>
        <taxon>Atherinomorphae</taxon>
        <taxon>Cyprinodontiformes</taxon>
        <taxon>Rivulidae</taxon>
        <taxon>Austrofundulus</taxon>
    </lineage>
</organism>
<dbReference type="InterPro" id="IPR001304">
    <property type="entry name" value="C-type_lectin-like"/>
</dbReference>
<reference evidence="3" key="1">
    <citation type="submission" date="2025-08" db="UniProtKB">
        <authorList>
            <consortium name="RefSeq"/>
        </authorList>
    </citation>
    <scope>IDENTIFICATION</scope>
    <source>
        <strain evidence="3">Quisiro</strain>
        <tissue evidence="3">Liver</tissue>
    </source>
</reference>
<gene>
    <name evidence="3" type="primary">LOC106526506</name>
</gene>
<evidence type="ECO:0000313" key="2">
    <source>
        <dbReference type="Proteomes" id="UP000192220"/>
    </source>
</evidence>
<feature type="domain" description="C-type lectin" evidence="1">
    <location>
        <begin position="1"/>
        <end position="85"/>
    </location>
</feature>
<accession>A0A2I4C9B5</accession>
<dbReference type="AlphaFoldDB" id="A0A2I4C9B5"/>
<evidence type="ECO:0000259" key="1">
    <source>
        <dbReference type="PROSITE" id="PS50041"/>
    </source>
</evidence>
<dbReference type="Proteomes" id="UP000192220">
    <property type="component" value="Unplaced"/>
</dbReference>
<dbReference type="GeneID" id="106526506"/>
<dbReference type="STRING" id="52670.A0A2I4C9B5"/>
<dbReference type="RefSeq" id="XP_013876584.1">
    <property type="nucleotide sequence ID" value="XM_014021130.1"/>
</dbReference>
<dbReference type="SUPFAM" id="SSF56436">
    <property type="entry name" value="C-type lectin-like"/>
    <property type="match status" value="1"/>
</dbReference>
<dbReference type="InterPro" id="IPR016187">
    <property type="entry name" value="CTDL_fold"/>
</dbReference>
<dbReference type="KEGG" id="alim:106526506"/>
<sequence length="114" mass="12828">MRKLRDKMNGDWFWIGLTDSETEGSWLWVDRSPLDKSFWINGEPNNMGNPPDGEDCAALKVDRADGDLQTWNDFPCSYAARIICEKPPGSAQSSELTAQNSELITSECEVHFSV</sequence>
<evidence type="ECO:0000313" key="3">
    <source>
        <dbReference type="RefSeq" id="XP_013876584.1"/>
    </source>
</evidence>
<dbReference type="PANTHER" id="PTHR22803">
    <property type="entry name" value="MANNOSE, PHOSPHOLIPASE, LECTIN RECEPTOR RELATED"/>
    <property type="match status" value="1"/>
</dbReference>
<proteinExistence type="predicted"/>
<dbReference type="InterPro" id="IPR050111">
    <property type="entry name" value="C-type_lectin/snaclec_domain"/>
</dbReference>
<protein>
    <submittedName>
        <fullName evidence="3">C-type lectin domain family 4 member K</fullName>
    </submittedName>
</protein>
<keyword evidence="2" id="KW-1185">Reference proteome</keyword>
<dbReference type="OrthoDB" id="2142683at2759"/>
<dbReference type="InterPro" id="IPR016186">
    <property type="entry name" value="C-type_lectin-like/link_sf"/>
</dbReference>
<name>A0A2I4C9B5_AUSLI</name>
<dbReference type="Gene3D" id="3.10.100.10">
    <property type="entry name" value="Mannose-Binding Protein A, subunit A"/>
    <property type="match status" value="1"/>
</dbReference>